<sequence length="266" mass="29500">MVRLASRAMAITDETIKRLRAAAAAGGPDAARELGRLLCMLRSDSLEHLRNPDFLLTWPEEQWLRAALRTRPDDRLAAVLLAGRLVQQINYWKIDDDNANAHGEDERTLVRRRDEAHALYTQTLQAAPDDPAARAGIATLNAWADDADMPEDLPFSYYELTLDMGSGSFSHSESVITSHPDEVRWACSWLLAPVAAEVKEPPFGVDLTLFTYSDGQCDNVIRLDEHLTADGMPGWDVIEIPPLNGEPLPAGHPVGTRHYGYSCDWG</sequence>
<comment type="caution">
    <text evidence="1">The sequence shown here is derived from an EMBL/GenBank/DDBJ whole genome shotgun (WGS) entry which is preliminary data.</text>
</comment>
<dbReference type="Proteomes" id="UP000299290">
    <property type="component" value="Unassembled WGS sequence"/>
</dbReference>
<evidence type="ECO:0000313" key="1">
    <source>
        <dbReference type="EMBL" id="GDY48772.1"/>
    </source>
</evidence>
<protein>
    <submittedName>
        <fullName evidence="1">Uncharacterized protein</fullName>
    </submittedName>
</protein>
<evidence type="ECO:0000313" key="2">
    <source>
        <dbReference type="Proteomes" id="UP000299290"/>
    </source>
</evidence>
<dbReference type="EMBL" id="BJHV01000001">
    <property type="protein sequence ID" value="GDY48772.1"/>
    <property type="molecule type" value="Genomic_DNA"/>
</dbReference>
<reference evidence="1 2" key="1">
    <citation type="journal article" date="2020" name="Int. J. Syst. Evol. Microbiol.">
        <title>Reclassification of Streptomyces castelarensis and Streptomyces sporoclivatus as later heterotypic synonyms of Streptomyces antimycoticus.</title>
        <authorList>
            <person name="Komaki H."/>
            <person name="Tamura T."/>
        </authorList>
    </citation>
    <scope>NUCLEOTIDE SEQUENCE [LARGE SCALE GENOMIC DNA]</scope>
    <source>
        <strain evidence="1 2">NBRC 12839</strain>
    </source>
</reference>
<name>A0A4D4KJT8_9ACTN</name>
<accession>A0A4D4KJT8</accession>
<keyword evidence="2" id="KW-1185">Reference proteome</keyword>
<proteinExistence type="predicted"/>
<organism evidence="1 2">
    <name type="scientific">Streptomyces antimycoticus</name>
    <dbReference type="NCBI Taxonomy" id="68175"/>
    <lineage>
        <taxon>Bacteria</taxon>
        <taxon>Bacillati</taxon>
        <taxon>Actinomycetota</taxon>
        <taxon>Actinomycetes</taxon>
        <taxon>Kitasatosporales</taxon>
        <taxon>Streptomycetaceae</taxon>
        <taxon>Streptomyces</taxon>
        <taxon>Streptomyces violaceusniger group</taxon>
    </lineage>
</organism>
<gene>
    <name evidence="1" type="ORF">SANT12839_096540</name>
</gene>
<dbReference type="AlphaFoldDB" id="A0A4D4KJT8"/>